<dbReference type="PANTHER" id="PTHR11685">
    <property type="entry name" value="RBR FAMILY RING FINGER AND IBR DOMAIN-CONTAINING"/>
    <property type="match status" value="1"/>
</dbReference>
<accession>A0A9P3H6P9</accession>
<evidence type="ECO:0000259" key="10">
    <source>
        <dbReference type="PROSITE" id="PS51873"/>
    </source>
</evidence>
<evidence type="ECO:0000256" key="5">
    <source>
        <dbReference type="ARBA" id="ARBA00022786"/>
    </source>
</evidence>
<feature type="compositionally biased region" description="Basic and acidic residues" evidence="8">
    <location>
        <begin position="67"/>
        <end position="77"/>
    </location>
</feature>
<reference evidence="11" key="2">
    <citation type="journal article" date="2022" name="Microbiol. Resour. Announc.">
        <title>Whole-Genome Sequence of Entomortierella parvispora E1425, a Mucoromycotan Fungus Associated with Burkholderiaceae-Related Endosymbiotic Bacteria.</title>
        <authorList>
            <person name="Herlambang A."/>
            <person name="Guo Y."/>
            <person name="Takashima Y."/>
            <person name="Narisawa K."/>
            <person name="Ohta H."/>
            <person name="Nishizawa T."/>
        </authorList>
    </citation>
    <scope>NUCLEOTIDE SEQUENCE</scope>
    <source>
        <strain evidence="11">E1425</strain>
    </source>
</reference>
<dbReference type="GO" id="GO:0004842">
    <property type="term" value="F:ubiquitin-protein transferase activity"/>
    <property type="evidence" value="ECO:0007669"/>
    <property type="project" value="InterPro"/>
</dbReference>
<dbReference type="GO" id="GO:0016567">
    <property type="term" value="P:protein ubiquitination"/>
    <property type="evidence" value="ECO:0007669"/>
    <property type="project" value="InterPro"/>
</dbReference>
<comment type="caution">
    <text evidence="11">The sequence shown here is derived from an EMBL/GenBank/DDBJ whole genome shotgun (WGS) entry which is preliminary data.</text>
</comment>
<feature type="compositionally biased region" description="Low complexity" evidence="8">
    <location>
        <begin position="38"/>
        <end position="48"/>
    </location>
</feature>
<dbReference type="InterPro" id="IPR013083">
    <property type="entry name" value="Znf_RING/FYVE/PHD"/>
</dbReference>
<keyword evidence="3" id="KW-0677">Repeat</keyword>
<evidence type="ECO:0000256" key="8">
    <source>
        <dbReference type="SAM" id="MobiDB-lite"/>
    </source>
</evidence>
<dbReference type="Gene3D" id="3.30.40.10">
    <property type="entry name" value="Zinc/RING finger domain, C3HC4 (zinc finger)"/>
    <property type="match status" value="1"/>
</dbReference>
<keyword evidence="5" id="KW-0833">Ubl conjugation pathway</keyword>
<feature type="compositionally biased region" description="Basic and acidic residues" evidence="8">
    <location>
        <begin position="112"/>
        <end position="123"/>
    </location>
</feature>
<dbReference type="Gene3D" id="1.20.120.1750">
    <property type="match status" value="1"/>
</dbReference>
<evidence type="ECO:0000256" key="7">
    <source>
        <dbReference type="PROSITE-ProRule" id="PRU00175"/>
    </source>
</evidence>
<dbReference type="PROSITE" id="PS51873">
    <property type="entry name" value="TRIAD"/>
    <property type="match status" value="1"/>
</dbReference>
<keyword evidence="6" id="KW-0862">Zinc</keyword>
<proteinExistence type="predicted"/>
<evidence type="ECO:0000256" key="6">
    <source>
        <dbReference type="ARBA" id="ARBA00022833"/>
    </source>
</evidence>
<evidence type="ECO:0000256" key="4">
    <source>
        <dbReference type="ARBA" id="ARBA00022771"/>
    </source>
</evidence>
<feature type="compositionally biased region" description="Polar residues" evidence="8">
    <location>
        <begin position="353"/>
        <end position="396"/>
    </location>
</feature>
<feature type="compositionally biased region" description="Polar residues" evidence="8">
    <location>
        <begin position="49"/>
        <end position="66"/>
    </location>
</feature>
<protein>
    <recommendedName>
        <fullName evidence="13">RING-type domain-containing protein</fullName>
    </recommendedName>
</protein>
<feature type="domain" description="RING-type" evidence="9">
    <location>
        <begin position="136"/>
        <end position="185"/>
    </location>
</feature>
<feature type="region of interest" description="Disordered" evidence="8">
    <location>
        <begin position="542"/>
        <end position="567"/>
    </location>
</feature>
<feature type="region of interest" description="Disordered" evidence="8">
    <location>
        <begin position="1"/>
        <end position="123"/>
    </location>
</feature>
<dbReference type="Proteomes" id="UP000827284">
    <property type="component" value="Unassembled WGS sequence"/>
</dbReference>
<feature type="region of interest" description="Disordered" evidence="8">
    <location>
        <begin position="662"/>
        <end position="681"/>
    </location>
</feature>
<reference evidence="11" key="1">
    <citation type="submission" date="2021-11" db="EMBL/GenBank/DDBJ databases">
        <authorList>
            <person name="Herlambang A."/>
            <person name="Guo Y."/>
            <person name="Takashima Y."/>
            <person name="Nishizawa T."/>
        </authorList>
    </citation>
    <scope>NUCLEOTIDE SEQUENCE</scope>
    <source>
        <strain evidence="11">E1425</strain>
    </source>
</reference>
<feature type="compositionally biased region" description="Acidic residues" evidence="8">
    <location>
        <begin position="102"/>
        <end position="111"/>
    </location>
</feature>
<evidence type="ECO:0000313" key="11">
    <source>
        <dbReference type="EMBL" id="GJJ71159.1"/>
    </source>
</evidence>
<dbReference type="PROSITE" id="PS50089">
    <property type="entry name" value="ZF_RING_2"/>
    <property type="match status" value="1"/>
</dbReference>
<keyword evidence="12" id="KW-1185">Reference proteome</keyword>
<evidence type="ECO:0000256" key="2">
    <source>
        <dbReference type="ARBA" id="ARBA00022723"/>
    </source>
</evidence>
<dbReference type="OrthoDB" id="10264956at2759"/>
<dbReference type="SUPFAM" id="SSF57850">
    <property type="entry name" value="RING/U-box"/>
    <property type="match status" value="2"/>
</dbReference>
<evidence type="ECO:0008006" key="13">
    <source>
        <dbReference type="Google" id="ProtNLM"/>
    </source>
</evidence>
<feature type="compositionally biased region" description="Low complexity" evidence="8">
    <location>
        <begin position="1"/>
        <end position="25"/>
    </location>
</feature>
<dbReference type="Pfam" id="PF22191">
    <property type="entry name" value="IBR_1"/>
    <property type="match status" value="1"/>
</dbReference>
<keyword evidence="2" id="KW-0479">Metal-binding</keyword>
<name>A0A9P3H6P9_9FUNG</name>
<dbReference type="InterPro" id="IPR001841">
    <property type="entry name" value="Znf_RING"/>
</dbReference>
<dbReference type="InterPro" id="IPR031127">
    <property type="entry name" value="E3_UB_ligase_RBR"/>
</dbReference>
<feature type="region of interest" description="Disordered" evidence="8">
    <location>
        <begin position="274"/>
        <end position="297"/>
    </location>
</feature>
<keyword evidence="1" id="KW-0808">Transferase</keyword>
<sequence length="703" mass="77413">MDTATSSAGAETATASSSTSSMFSSPDIRGTGHRRIQAAASGPGAGSSEVLSHHSSQQPQWAQHSHTPGENHQHGGGEHPSQSSSNFGHGHGHGEDSHGTYGDEDIPLEDEDGRHSDEDSDGEGHASEIEFWLQRCSICFDARLDFCLEHCRDQFCKDCFQRYVKEIVSNSWGLDVTKVKCPVCQDTIPLLEWRKYVDQGTLAQYHQYNQPYRSFSRFCNECDTEVVVSRINKDALNLPLQGMLPLFEVLLKDLWKLLCFSGFQLIEPSLFPQSTSPESSHGGQKSTLRSSSGSLPRNNGIAQSILEKFADDCKLLCGTPQHHSSSGLSFSQSYFSSLAFRAPRPPPPPVMQLSGQGTLTSVPQPDQSFPPNHANQSRANPSTGSASANPTAQQKDSIPRPDGVSIIYKELMMSLLELLDLKPASQDSCSSLMDGLEFENTPGKNIASSFHLSCSRPIVLTRAEKKRRLGVKRGIVQLSKDLASLETRPDQWKELQFLHVRWLRWDWCHNCDKELCLQCGESSHHASQDCFSYMRSLVAVKETSRSSRHKRSRSESDKNHVATETTSALVKGKGRGELDSNTIHWKLQNTNPCPNCSILIHRDDGCNKVDCMLCGYRFCWVCRESWGVACGFFKCGRQPQDLQQLDSGTEVDTSADVAGTTDTSVQSLGVSGDLSTPGAHSISEKTEIGVPNVFAIQAKRSRA</sequence>
<dbReference type="AlphaFoldDB" id="A0A9P3H6P9"/>
<dbReference type="InterPro" id="IPR044066">
    <property type="entry name" value="TRIAD_supradom"/>
</dbReference>
<dbReference type="GO" id="GO:0008270">
    <property type="term" value="F:zinc ion binding"/>
    <property type="evidence" value="ECO:0007669"/>
    <property type="project" value="UniProtKB-KW"/>
</dbReference>
<dbReference type="EMBL" id="BQFW01000005">
    <property type="protein sequence ID" value="GJJ71159.1"/>
    <property type="molecule type" value="Genomic_DNA"/>
</dbReference>
<evidence type="ECO:0000256" key="1">
    <source>
        <dbReference type="ARBA" id="ARBA00022679"/>
    </source>
</evidence>
<gene>
    <name evidence="11" type="ORF">EMPS_03509</name>
</gene>
<evidence type="ECO:0000256" key="3">
    <source>
        <dbReference type="ARBA" id="ARBA00022737"/>
    </source>
</evidence>
<organism evidence="11 12">
    <name type="scientific">Entomortierella parvispora</name>
    <dbReference type="NCBI Taxonomy" id="205924"/>
    <lineage>
        <taxon>Eukaryota</taxon>
        <taxon>Fungi</taxon>
        <taxon>Fungi incertae sedis</taxon>
        <taxon>Mucoromycota</taxon>
        <taxon>Mortierellomycotina</taxon>
        <taxon>Mortierellomycetes</taxon>
        <taxon>Mortierellales</taxon>
        <taxon>Mortierellaceae</taxon>
        <taxon>Entomortierella</taxon>
    </lineage>
</organism>
<evidence type="ECO:0000313" key="12">
    <source>
        <dbReference type="Proteomes" id="UP000827284"/>
    </source>
</evidence>
<feature type="region of interest" description="Disordered" evidence="8">
    <location>
        <begin position="345"/>
        <end position="400"/>
    </location>
</feature>
<feature type="domain" description="RING-type" evidence="10">
    <location>
        <begin position="400"/>
        <end position="639"/>
    </location>
</feature>
<evidence type="ECO:0000259" key="9">
    <source>
        <dbReference type="PROSITE" id="PS50089"/>
    </source>
</evidence>
<keyword evidence="4 7" id="KW-0863">Zinc-finger</keyword>